<protein>
    <submittedName>
        <fullName evidence="3">Uncharacterized protein</fullName>
    </submittedName>
</protein>
<keyword evidence="2" id="KW-1133">Transmembrane helix</keyword>
<dbReference type="Pfam" id="PF26448">
    <property type="entry name" value="DUF8127"/>
    <property type="match status" value="1"/>
</dbReference>
<dbReference type="RefSeq" id="WP_015233646.1">
    <property type="nucleotide sequence ID" value="NZ_FORO01000033.1"/>
</dbReference>
<evidence type="ECO:0000313" key="4">
    <source>
        <dbReference type="Proteomes" id="UP000182829"/>
    </source>
</evidence>
<feature type="region of interest" description="Disordered" evidence="1">
    <location>
        <begin position="38"/>
        <end position="63"/>
    </location>
</feature>
<dbReference type="EMBL" id="FORO01000033">
    <property type="protein sequence ID" value="SFJ47821.1"/>
    <property type="molecule type" value="Genomic_DNA"/>
</dbReference>
<evidence type="ECO:0000256" key="2">
    <source>
        <dbReference type="SAM" id="Phobius"/>
    </source>
</evidence>
<proteinExistence type="predicted"/>
<gene>
    <name evidence="3" type="ORF">SAMN05443661_1334</name>
</gene>
<accession>A0A1I3RRA0</accession>
<dbReference type="GeneID" id="14208441"/>
<dbReference type="AlphaFoldDB" id="A0A1I3RRA0"/>
<evidence type="ECO:0000256" key="1">
    <source>
        <dbReference type="SAM" id="MobiDB-lite"/>
    </source>
</evidence>
<reference evidence="3 4" key="1">
    <citation type="submission" date="2016-10" db="EMBL/GenBank/DDBJ databases">
        <authorList>
            <person name="de Groot N.N."/>
        </authorList>
    </citation>
    <scope>NUCLEOTIDE SEQUENCE [LARGE SCALE GENOMIC DNA]</scope>
    <source>
        <strain evidence="3 4">SP2</strain>
    </source>
</reference>
<dbReference type="OrthoDB" id="203764at2157"/>
<sequence>MFPPSRSRLVLGGFLVLGAALLAFPVVGVAGTPSLSATEFDPETDHEELASAPSIHDVDRSSPPATEIRDAFEVAATDGRYEGSIENASSTYSFVGDDRYDFVLFDETFYEFEVDVDGESVAIEATERTSVSVADELAVSLEDAAEPTREAIETGEPVEYPGSDGRTPIVVDDGTYYAVTPGPPKHGSAAPLEVLLVSAGALAVGVGALAVGGLWLRRQRRAS</sequence>
<organism evidence="3 4">
    <name type="scientific">Natronobacterium gregoryi</name>
    <dbReference type="NCBI Taxonomy" id="44930"/>
    <lineage>
        <taxon>Archaea</taxon>
        <taxon>Methanobacteriati</taxon>
        <taxon>Methanobacteriota</taxon>
        <taxon>Stenosarchaea group</taxon>
        <taxon>Halobacteria</taxon>
        <taxon>Halobacteriales</taxon>
        <taxon>Natrialbaceae</taxon>
        <taxon>Natronobacterium</taxon>
    </lineage>
</organism>
<dbReference type="InterPro" id="IPR058440">
    <property type="entry name" value="DUF8127"/>
</dbReference>
<feature type="transmembrane region" description="Helical" evidence="2">
    <location>
        <begin position="194"/>
        <end position="216"/>
    </location>
</feature>
<dbReference type="Proteomes" id="UP000182829">
    <property type="component" value="Unassembled WGS sequence"/>
</dbReference>
<keyword evidence="2" id="KW-0812">Transmembrane</keyword>
<evidence type="ECO:0000313" key="3">
    <source>
        <dbReference type="EMBL" id="SFJ47821.1"/>
    </source>
</evidence>
<keyword evidence="2" id="KW-0472">Membrane</keyword>
<name>A0A1I3RRA0_9EURY</name>